<protein>
    <recommendedName>
        <fullName evidence="4">MatE protein</fullName>
    </recommendedName>
</protein>
<dbReference type="AlphaFoldDB" id="A0A1H3CXW7"/>
<reference evidence="3" key="1">
    <citation type="submission" date="2016-10" db="EMBL/GenBank/DDBJ databases">
        <authorList>
            <person name="Varghese N."/>
            <person name="Submissions S."/>
        </authorList>
    </citation>
    <scope>NUCLEOTIDE SEQUENCE [LARGE SCALE GENOMIC DNA]</scope>
    <source>
        <strain evidence="3">VPI 5359</strain>
    </source>
</reference>
<feature type="transmembrane region" description="Helical" evidence="1">
    <location>
        <begin position="12"/>
        <end position="33"/>
    </location>
</feature>
<feature type="non-terminal residue" evidence="2">
    <location>
        <position position="1"/>
    </location>
</feature>
<sequence>VFAQGMGLGVWGTWLAMILDWAVRSVVFVIYYFKGNKLHSVVAQKGLT</sequence>
<accession>A0A1H3CXW7</accession>
<name>A0A1H3CXW7_EUBBA</name>
<keyword evidence="1" id="KW-1133">Transmembrane helix</keyword>
<dbReference type="EMBL" id="FNOU01000004">
    <property type="protein sequence ID" value="SDX58289.1"/>
    <property type="molecule type" value="Genomic_DNA"/>
</dbReference>
<organism evidence="2 3">
    <name type="scientific">Eubacterium barkeri</name>
    <name type="common">Clostridium barkeri</name>
    <dbReference type="NCBI Taxonomy" id="1528"/>
    <lineage>
        <taxon>Bacteria</taxon>
        <taxon>Bacillati</taxon>
        <taxon>Bacillota</taxon>
        <taxon>Clostridia</taxon>
        <taxon>Eubacteriales</taxon>
        <taxon>Eubacteriaceae</taxon>
        <taxon>Eubacterium</taxon>
    </lineage>
</organism>
<keyword evidence="1" id="KW-0472">Membrane</keyword>
<evidence type="ECO:0008006" key="4">
    <source>
        <dbReference type="Google" id="ProtNLM"/>
    </source>
</evidence>
<gene>
    <name evidence="2" type="ORF">SAMN04488579_1041</name>
</gene>
<evidence type="ECO:0000313" key="2">
    <source>
        <dbReference type="EMBL" id="SDX58289.1"/>
    </source>
</evidence>
<dbReference type="Proteomes" id="UP000199652">
    <property type="component" value="Unassembled WGS sequence"/>
</dbReference>
<keyword evidence="3" id="KW-1185">Reference proteome</keyword>
<keyword evidence="1" id="KW-0812">Transmembrane</keyword>
<evidence type="ECO:0000256" key="1">
    <source>
        <dbReference type="SAM" id="Phobius"/>
    </source>
</evidence>
<proteinExistence type="predicted"/>
<evidence type="ECO:0000313" key="3">
    <source>
        <dbReference type="Proteomes" id="UP000199652"/>
    </source>
</evidence>